<dbReference type="InterPro" id="IPR050351">
    <property type="entry name" value="BphY/WalK/GraS-like"/>
</dbReference>
<keyword evidence="8 11" id="KW-1133">Transmembrane helix</keyword>
<dbReference type="GO" id="GO:0000155">
    <property type="term" value="F:phosphorelay sensor kinase activity"/>
    <property type="evidence" value="ECO:0007669"/>
    <property type="project" value="TreeGrafter"/>
</dbReference>
<keyword evidence="6 11" id="KW-0812">Transmembrane</keyword>
<keyword evidence="9" id="KW-0902">Two-component regulatory system</keyword>
<dbReference type="Pfam" id="PF02518">
    <property type="entry name" value="HATPase_c"/>
    <property type="match status" value="1"/>
</dbReference>
<dbReference type="SUPFAM" id="SSF55874">
    <property type="entry name" value="ATPase domain of HSP90 chaperone/DNA topoisomerase II/histidine kinase"/>
    <property type="match status" value="1"/>
</dbReference>
<dbReference type="GO" id="GO:0004721">
    <property type="term" value="F:phosphoprotein phosphatase activity"/>
    <property type="evidence" value="ECO:0007669"/>
    <property type="project" value="TreeGrafter"/>
</dbReference>
<gene>
    <name evidence="13" type="primary">graS</name>
    <name evidence="13" type="ORF">A9Y57_01093</name>
</gene>
<evidence type="ECO:0000256" key="1">
    <source>
        <dbReference type="ARBA" id="ARBA00000085"/>
    </source>
</evidence>
<dbReference type="AlphaFoldDB" id="A0A854WD21"/>
<comment type="subcellular location">
    <subcellularLocation>
        <location evidence="2">Cell membrane</location>
        <topology evidence="2">Multi-pass membrane protein</topology>
    </subcellularLocation>
</comment>
<evidence type="ECO:0000256" key="11">
    <source>
        <dbReference type="SAM" id="Phobius"/>
    </source>
</evidence>
<evidence type="ECO:0000256" key="6">
    <source>
        <dbReference type="ARBA" id="ARBA00022692"/>
    </source>
</evidence>
<keyword evidence="10 11" id="KW-0472">Membrane</keyword>
<dbReference type="Gene3D" id="3.30.565.10">
    <property type="entry name" value="Histidine kinase-like ATPase, C-terminal domain"/>
    <property type="match status" value="1"/>
</dbReference>
<keyword evidence="4" id="KW-1003">Cell membrane</keyword>
<dbReference type="InterPro" id="IPR005467">
    <property type="entry name" value="His_kinase_dom"/>
</dbReference>
<reference evidence="13 14" key="1">
    <citation type="submission" date="2016-06" db="EMBL/GenBank/DDBJ databases">
        <authorList>
            <person name="Haines A.N."/>
            <person name="Council K.R."/>
        </authorList>
    </citation>
    <scope>NUCLEOTIDE SEQUENCE [LARGE SCALE GENOMIC DNA]</scope>
    <source>
        <strain evidence="13 14">SP158-29</strain>
    </source>
</reference>
<dbReference type="RefSeq" id="WP_096633549.1">
    <property type="nucleotide sequence ID" value="NZ_NSGR01000008.1"/>
</dbReference>
<evidence type="ECO:0000256" key="9">
    <source>
        <dbReference type="ARBA" id="ARBA00023012"/>
    </source>
</evidence>
<evidence type="ECO:0000256" key="7">
    <source>
        <dbReference type="ARBA" id="ARBA00022777"/>
    </source>
</evidence>
<dbReference type="SMART" id="SM00387">
    <property type="entry name" value="HATPase_c"/>
    <property type="match status" value="1"/>
</dbReference>
<dbReference type="EMBL" id="NSGR01000008">
    <property type="protein sequence ID" value="PCH12378.1"/>
    <property type="molecule type" value="Genomic_DNA"/>
</dbReference>
<evidence type="ECO:0000256" key="3">
    <source>
        <dbReference type="ARBA" id="ARBA00012438"/>
    </source>
</evidence>
<evidence type="ECO:0000256" key="5">
    <source>
        <dbReference type="ARBA" id="ARBA00022679"/>
    </source>
</evidence>
<feature type="transmembrane region" description="Helical" evidence="11">
    <location>
        <begin position="36"/>
        <end position="57"/>
    </location>
</feature>
<dbReference type="PANTHER" id="PTHR45453:SF2">
    <property type="entry name" value="HISTIDINE KINASE"/>
    <property type="match status" value="1"/>
</dbReference>
<feature type="domain" description="Histidine kinase" evidence="12">
    <location>
        <begin position="117"/>
        <end position="315"/>
    </location>
</feature>
<evidence type="ECO:0000256" key="8">
    <source>
        <dbReference type="ARBA" id="ARBA00022989"/>
    </source>
</evidence>
<keyword evidence="5" id="KW-0808">Transferase</keyword>
<dbReference type="PROSITE" id="PS50109">
    <property type="entry name" value="HIS_KIN"/>
    <property type="match status" value="1"/>
</dbReference>
<evidence type="ECO:0000256" key="4">
    <source>
        <dbReference type="ARBA" id="ARBA00022475"/>
    </source>
</evidence>
<sequence length="315" mass="36838">MIRLFIKEYKSWYILYFLLLFLNFLVFYLVHLPLDYFITAGWVSLGFLLLYTVPSYLKFKRKIEILQDFIYVNELNDLQSPSELAYLNVIQKILSQSDFSQQELIKQKENLNQMIKMWVHQMKIPLSVLSLMDQTKAYDKVEGKIQLFKMENYLKQLLTYLKFSDYNDDYIFEQVQVADLIKQIIKSYAYVCISKDISISVSGRCKLKTDRKWLSFALEQIIDNAIKYSKHGGNIKIELRDDSIEISDTGIGILEADINRIFDDGFTGFNGHEHQKASGLGLYMTKRVLNNLELEISITSEIEKGTNVTITKSKR</sequence>
<comment type="caution">
    <text evidence="13">The sequence shown here is derived from an EMBL/GenBank/DDBJ whole genome shotgun (WGS) entry which is preliminary data.</text>
</comment>
<name>A0A854WD21_9STRE</name>
<dbReference type="GO" id="GO:0016036">
    <property type="term" value="P:cellular response to phosphate starvation"/>
    <property type="evidence" value="ECO:0007669"/>
    <property type="project" value="TreeGrafter"/>
</dbReference>
<protein>
    <recommendedName>
        <fullName evidence="3">histidine kinase</fullName>
        <ecNumber evidence="3">2.7.13.3</ecNumber>
    </recommendedName>
</protein>
<accession>A0A854WD21</accession>
<evidence type="ECO:0000313" key="14">
    <source>
        <dbReference type="Proteomes" id="UP000217465"/>
    </source>
</evidence>
<evidence type="ECO:0000256" key="10">
    <source>
        <dbReference type="ARBA" id="ARBA00023136"/>
    </source>
</evidence>
<evidence type="ECO:0000256" key="2">
    <source>
        <dbReference type="ARBA" id="ARBA00004651"/>
    </source>
</evidence>
<proteinExistence type="predicted"/>
<dbReference type="GO" id="GO:0005886">
    <property type="term" value="C:plasma membrane"/>
    <property type="evidence" value="ECO:0007669"/>
    <property type="project" value="UniProtKB-SubCell"/>
</dbReference>
<evidence type="ECO:0000313" key="13">
    <source>
        <dbReference type="EMBL" id="PCH12378.1"/>
    </source>
</evidence>
<organism evidence="13 14">
    <name type="scientific">Streptococcus parauberis</name>
    <dbReference type="NCBI Taxonomy" id="1348"/>
    <lineage>
        <taxon>Bacteria</taxon>
        <taxon>Bacillati</taxon>
        <taxon>Bacillota</taxon>
        <taxon>Bacilli</taxon>
        <taxon>Lactobacillales</taxon>
        <taxon>Streptococcaceae</taxon>
        <taxon>Streptococcus</taxon>
    </lineage>
</organism>
<keyword evidence="7 13" id="KW-0418">Kinase</keyword>
<dbReference type="PANTHER" id="PTHR45453">
    <property type="entry name" value="PHOSPHATE REGULON SENSOR PROTEIN PHOR"/>
    <property type="match status" value="1"/>
</dbReference>
<dbReference type="EC" id="2.7.13.3" evidence="3"/>
<evidence type="ECO:0000259" key="12">
    <source>
        <dbReference type="PROSITE" id="PS50109"/>
    </source>
</evidence>
<comment type="catalytic activity">
    <reaction evidence="1">
        <text>ATP + protein L-histidine = ADP + protein N-phospho-L-histidine.</text>
        <dbReference type="EC" id="2.7.13.3"/>
    </reaction>
</comment>
<dbReference type="Proteomes" id="UP000217465">
    <property type="component" value="Unassembled WGS sequence"/>
</dbReference>
<dbReference type="InterPro" id="IPR003594">
    <property type="entry name" value="HATPase_dom"/>
</dbReference>
<dbReference type="InterPro" id="IPR036890">
    <property type="entry name" value="HATPase_C_sf"/>
</dbReference>
<feature type="transmembrane region" description="Helical" evidence="11">
    <location>
        <begin position="12"/>
        <end position="30"/>
    </location>
</feature>